<feature type="signal peptide" evidence="1">
    <location>
        <begin position="1"/>
        <end position="22"/>
    </location>
</feature>
<accession>A0A226WNP2</accession>
<evidence type="ECO:0000256" key="1">
    <source>
        <dbReference type="SAM" id="SignalP"/>
    </source>
</evidence>
<name>A0A226WNP2_CABSO</name>
<dbReference type="Pfam" id="PF04972">
    <property type="entry name" value="BON"/>
    <property type="match status" value="1"/>
</dbReference>
<feature type="domain" description="BON" evidence="2">
    <location>
        <begin position="45"/>
        <end position="113"/>
    </location>
</feature>
<dbReference type="InterPro" id="IPR007055">
    <property type="entry name" value="BON_dom"/>
</dbReference>
<keyword evidence="3" id="KW-0449">Lipoprotein</keyword>
<dbReference type="AlphaFoldDB" id="A0A226WNP2"/>
<sequence>MQILKLTAVSSLVAFMSTVAMAQTSSDATTTQSGAPMTKMAVRAHNKQLSKAVRHSLYSTKGLVASNIAVLVKGGTVSLVGTVPDAPQIQMAADAAKRVPQVETVDNRLTVEEEGGQ</sequence>
<reference evidence="4" key="1">
    <citation type="submission" date="2017-01" db="EMBL/GenBank/DDBJ databases">
        <title>Genome Analysis of Deinococcus marmoris KOPRI26562.</title>
        <authorList>
            <person name="Kim J.H."/>
            <person name="Oh H.-M."/>
        </authorList>
    </citation>
    <scope>NUCLEOTIDE SEQUENCE [LARGE SCALE GENOMIC DNA]</scope>
    <source>
        <strain evidence="4">PAMC 26633</strain>
    </source>
</reference>
<evidence type="ECO:0000313" key="3">
    <source>
        <dbReference type="EMBL" id="OXC72723.1"/>
    </source>
</evidence>
<protein>
    <submittedName>
        <fullName evidence="3">Putative periplasmic or secreted lipoprotein</fullName>
    </submittedName>
</protein>
<proteinExistence type="predicted"/>
<dbReference type="PROSITE" id="PS50914">
    <property type="entry name" value="BON"/>
    <property type="match status" value="1"/>
</dbReference>
<organism evidence="3 4">
    <name type="scientific">Caballeronia sordidicola</name>
    <name type="common">Burkholderia sordidicola</name>
    <dbReference type="NCBI Taxonomy" id="196367"/>
    <lineage>
        <taxon>Bacteria</taxon>
        <taxon>Pseudomonadati</taxon>
        <taxon>Pseudomonadota</taxon>
        <taxon>Betaproteobacteria</taxon>
        <taxon>Burkholderiales</taxon>
        <taxon>Burkholderiaceae</taxon>
        <taxon>Caballeronia</taxon>
    </lineage>
</organism>
<dbReference type="RefSeq" id="WP_089165506.1">
    <property type="nucleotide sequence ID" value="NZ_MTHB01000265.1"/>
</dbReference>
<keyword evidence="1" id="KW-0732">Signal</keyword>
<dbReference type="Gene3D" id="3.30.1340.30">
    <property type="match status" value="1"/>
</dbReference>
<evidence type="ECO:0000313" key="4">
    <source>
        <dbReference type="Proteomes" id="UP000214720"/>
    </source>
</evidence>
<feature type="chain" id="PRO_5012895286" evidence="1">
    <location>
        <begin position="23"/>
        <end position="117"/>
    </location>
</feature>
<evidence type="ECO:0000259" key="2">
    <source>
        <dbReference type="PROSITE" id="PS50914"/>
    </source>
</evidence>
<comment type="caution">
    <text evidence="3">The sequence shown here is derived from an EMBL/GenBank/DDBJ whole genome shotgun (WGS) entry which is preliminary data.</text>
</comment>
<dbReference type="OrthoDB" id="9010075at2"/>
<gene>
    <name evidence="3" type="ORF">BSU04_40570</name>
</gene>
<dbReference type="Proteomes" id="UP000214720">
    <property type="component" value="Unassembled WGS sequence"/>
</dbReference>
<dbReference type="EMBL" id="MTHB01000265">
    <property type="protein sequence ID" value="OXC72723.1"/>
    <property type="molecule type" value="Genomic_DNA"/>
</dbReference>